<dbReference type="InterPro" id="IPR056139">
    <property type="entry name" value="DUF7722"/>
</dbReference>
<evidence type="ECO:0000256" key="1">
    <source>
        <dbReference type="SAM" id="MobiDB-lite"/>
    </source>
</evidence>
<dbReference type="PANTHER" id="PTHR33513:SF45">
    <property type="entry name" value="CYTOPLASMIC TRNA 2-THIOLATION PROTEIN"/>
    <property type="match status" value="1"/>
</dbReference>
<dbReference type="PANTHER" id="PTHR33513">
    <property type="entry name" value="OS06G0523300 PROTEIN"/>
    <property type="match status" value="1"/>
</dbReference>
<dbReference type="STRING" id="43335.A0A4U5QC58"/>
<feature type="domain" description="DUF7722" evidence="2">
    <location>
        <begin position="66"/>
        <end position="111"/>
    </location>
</feature>
<name>A0A4U5QC58_POPAL</name>
<feature type="region of interest" description="Disordered" evidence="1">
    <location>
        <begin position="31"/>
        <end position="62"/>
    </location>
</feature>
<proteinExistence type="predicted"/>
<accession>A0A4U5QC58</accession>
<dbReference type="EMBL" id="RCHU01000306">
    <property type="protein sequence ID" value="TKS08028.1"/>
    <property type="molecule type" value="Genomic_DNA"/>
</dbReference>
<evidence type="ECO:0000313" key="3">
    <source>
        <dbReference type="EMBL" id="TKS08028.1"/>
    </source>
</evidence>
<reference evidence="3" key="1">
    <citation type="submission" date="2018-10" db="EMBL/GenBank/DDBJ databases">
        <title>Population genomic analysis revealed the cold adaptation of white poplar.</title>
        <authorList>
            <person name="Liu Y.-J."/>
        </authorList>
    </citation>
    <scope>NUCLEOTIDE SEQUENCE [LARGE SCALE GENOMIC DNA]</scope>
    <source>
        <strain evidence="3">PAL-ZL1</strain>
    </source>
</reference>
<dbReference type="Pfam" id="PF24847">
    <property type="entry name" value="DUF7722"/>
    <property type="match status" value="1"/>
</dbReference>
<dbReference type="AlphaFoldDB" id="A0A4U5QC58"/>
<sequence>MGRGRYVSGLTLLFPEGTHKENCGCRIVQEENRQNKEPSTTSTRSLLPKLIGEEDTGSSFQMPLHYPKYTKEDYEDMPESKIDLLLASYGLSTHGNLDYKRKFVMQAFLWPDSSTKGKQSS</sequence>
<protein>
    <recommendedName>
        <fullName evidence="2">DUF7722 domain-containing protein</fullName>
    </recommendedName>
</protein>
<comment type="caution">
    <text evidence="3">The sequence shown here is derived from an EMBL/GenBank/DDBJ whole genome shotgun (WGS) entry which is preliminary data.</text>
</comment>
<organism evidence="3">
    <name type="scientific">Populus alba</name>
    <name type="common">White poplar</name>
    <dbReference type="NCBI Taxonomy" id="43335"/>
    <lineage>
        <taxon>Eukaryota</taxon>
        <taxon>Viridiplantae</taxon>
        <taxon>Streptophyta</taxon>
        <taxon>Embryophyta</taxon>
        <taxon>Tracheophyta</taxon>
        <taxon>Spermatophyta</taxon>
        <taxon>Magnoliopsida</taxon>
        <taxon>eudicotyledons</taxon>
        <taxon>Gunneridae</taxon>
        <taxon>Pentapetalae</taxon>
        <taxon>rosids</taxon>
        <taxon>fabids</taxon>
        <taxon>Malpighiales</taxon>
        <taxon>Salicaceae</taxon>
        <taxon>Saliceae</taxon>
        <taxon>Populus</taxon>
    </lineage>
</organism>
<evidence type="ECO:0000259" key="2">
    <source>
        <dbReference type="Pfam" id="PF24847"/>
    </source>
</evidence>
<gene>
    <name evidence="3" type="ORF">D5086_0000106780</name>
</gene>